<sequence>MNKWIVAGGVLVAVVAAAWVGTAWYTGKQIEARLAQDVQTLNAEAQRLSAKLGVPVTLELQSFERGVFSSDARFGVKVTVQSGRKPAEKAFAFTSKIEHGPFPATRLASGAFAPVMAAGRLHMTETPDAAAWFAAAGGSAPLTANFLIAYDRDFSGDLALAPVKYAGAPITFDFSGLQMQVKHAGDGTHDMVSLAVNKASLTEVIRGNPNTLTLDDLAVSHELSGTAESSTSSSTLTVKQWASNMDKLPLGLKDIALTLGSEGTPERMTGKMALDVGSISVRALHVAKLRMVASGKDMDVASLKAFQDATTSAPSRLKKGELPPGEEMLAASHLLKFLLARPSFTLSTLQVDTARGTSSLSLDIGLDSPSFWKYDPIAIAKEVVRNLSVRLKLSPENLADVIAARAELKGATREAARSAAEREAAGVRGLVAASSWARIEDGVIQFEADYQEGQVGINGKRIPVEIFLSQMFMRNSPGAAPVP</sequence>
<dbReference type="RefSeq" id="WP_105236900.1">
    <property type="nucleotide sequence ID" value="NZ_CP023270.1"/>
</dbReference>
<dbReference type="AlphaFoldDB" id="A0A2S0I166"/>
<dbReference type="Pfam" id="PF06097">
    <property type="entry name" value="DUF945"/>
    <property type="match status" value="1"/>
</dbReference>
<keyword evidence="2" id="KW-1185">Reference proteome</keyword>
<gene>
    <name evidence="1" type="ORF">CLM73_00715</name>
</gene>
<reference evidence="1 2" key="1">
    <citation type="submission" date="2017-09" db="EMBL/GenBank/DDBJ databases">
        <title>Genomic, metabolic, and phenotypic characteristics of bacterial isolates from the natural microbiome of the model nematode Caenorhabditis elegans.</title>
        <authorList>
            <person name="Zimmermann J."/>
            <person name="Obeng N."/>
            <person name="Yang W."/>
            <person name="Obeng O."/>
            <person name="Kissoyan K."/>
            <person name="Pees B."/>
            <person name="Dirksen P."/>
            <person name="Hoppner M."/>
            <person name="Franke A."/>
            <person name="Rosenstiel P."/>
            <person name="Leippe M."/>
            <person name="Dierking K."/>
            <person name="Kaleta C."/>
            <person name="Schulenburg H."/>
        </authorList>
    </citation>
    <scope>NUCLEOTIDE SEQUENCE [LARGE SCALE GENOMIC DNA]</scope>
    <source>
        <strain evidence="1 2">MYb73</strain>
    </source>
</reference>
<proteinExistence type="predicted"/>
<evidence type="ECO:0008006" key="3">
    <source>
        <dbReference type="Google" id="ProtNLM"/>
    </source>
</evidence>
<organism evidence="1 2">
    <name type="scientific">Achromobacter spanius</name>
    <dbReference type="NCBI Taxonomy" id="217203"/>
    <lineage>
        <taxon>Bacteria</taxon>
        <taxon>Pseudomonadati</taxon>
        <taxon>Pseudomonadota</taxon>
        <taxon>Betaproteobacteria</taxon>
        <taxon>Burkholderiales</taxon>
        <taxon>Alcaligenaceae</taxon>
        <taxon>Achromobacter</taxon>
    </lineage>
</organism>
<name>A0A2S0I166_9BURK</name>
<dbReference type="InterPro" id="IPR010352">
    <property type="entry name" value="DUF945"/>
</dbReference>
<dbReference type="EMBL" id="CP023270">
    <property type="protein sequence ID" value="AVJ25758.1"/>
    <property type="molecule type" value="Genomic_DNA"/>
</dbReference>
<dbReference type="OrthoDB" id="5444681at2"/>
<protein>
    <recommendedName>
        <fullName evidence="3">DUF945 domain-containing protein</fullName>
    </recommendedName>
</protein>
<evidence type="ECO:0000313" key="1">
    <source>
        <dbReference type="EMBL" id="AVJ25758.1"/>
    </source>
</evidence>
<accession>A0A2S0I166</accession>
<dbReference type="Proteomes" id="UP000239477">
    <property type="component" value="Chromosome"/>
</dbReference>
<evidence type="ECO:0000313" key="2">
    <source>
        <dbReference type="Proteomes" id="UP000239477"/>
    </source>
</evidence>